<comment type="function">
    <text evidence="4">Formation of pseudouridine at positions 38, 39 and 40 in the anticodon stem and loop of transfer RNAs.</text>
</comment>
<dbReference type="InterPro" id="IPR020094">
    <property type="entry name" value="TruA/RsuA/RluB/E/F_N"/>
</dbReference>
<accession>A0A8J6HZL9</accession>
<dbReference type="InterPro" id="IPR001406">
    <property type="entry name" value="PsdUridine_synth_TruA"/>
</dbReference>
<name>A0A8J6HZL9_9FIRM</name>
<dbReference type="PANTHER" id="PTHR11142:SF0">
    <property type="entry name" value="TRNA PSEUDOURIDINE SYNTHASE-LIKE 1"/>
    <property type="match status" value="1"/>
</dbReference>
<reference evidence="9" key="1">
    <citation type="submission" date="2020-06" db="EMBL/GenBank/DDBJ databases">
        <title>Novel chitinolytic bacterium.</title>
        <authorList>
            <person name="Ungkulpasvich U."/>
            <person name="Kosugi A."/>
            <person name="Uke A."/>
        </authorList>
    </citation>
    <scope>NUCLEOTIDE SEQUENCE</scope>
    <source>
        <strain evidence="9">UUS1-1</strain>
    </source>
</reference>
<evidence type="ECO:0000256" key="5">
    <source>
        <dbReference type="PIRSR" id="PIRSR001430-1"/>
    </source>
</evidence>
<dbReference type="GO" id="GO:0160147">
    <property type="term" value="F:tRNA pseudouridine(38-40) synthase activity"/>
    <property type="evidence" value="ECO:0007669"/>
    <property type="project" value="UniProtKB-EC"/>
</dbReference>
<evidence type="ECO:0000259" key="8">
    <source>
        <dbReference type="Pfam" id="PF01416"/>
    </source>
</evidence>
<evidence type="ECO:0000256" key="7">
    <source>
        <dbReference type="RuleBase" id="RU003792"/>
    </source>
</evidence>
<comment type="caution">
    <text evidence="4">Lacks conserved residue(s) required for the propagation of feature annotation.</text>
</comment>
<dbReference type="FunFam" id="3.30.70.580:FF:000001">
    <property type="entry name" value="tRNA pseudouridine synthase A"/>
    <property type="match status" value="1"/>
</dbReference>
<comment type="similarity">
    <text evidence="1 4 7">Belongs to the tRNA pseudouridine synthase TruA family.</text>
</comment>
<feature type="active site" description="Nucleophile" evidence="4 5">
    <location>
        <position position="53"/>
    </location>
</feature>
<dbReference type="Pfam" id="PF01416">
    <property type="entry name" value="PseudoU_synth_1"/>
    <property type="match status" value="2"/>
</dbReference>
<keyword evidence="3 4" id="KW-0413">Isomerase</keyword>
<dbReference type="HAMAP" id="MF_00171">
    <property type="entry name" value="TruA"/>
    <property type="match status" value="1"/>
</dbReference>
<feature type="binding site" evidence="4 6">
    <location>
        <position position="111"/>
    </location>
    <ligand>
        <name>substrate</name>
    </ligand>
</feature>
<dbReference type="Gene3D" id="3.30.70.660">
    <property type="entry name" value="Pseudouridine synthase I, catalytic domain, C-terminal subdomain"/>
    <property type="match status" value="1"/>
</dbReference>
<dbReference type="PIRSF" id="PIRSF001430">
    <property type="entry name" value="tRNA_psdUrid_synth"/>
    <property type="match status" value="1"/>
</dbReference>
<feature type="domain" description="Pseudouridine synthase I TruA alpha/beta" evidence="8">
    <location>
        <begin position="8"/>
        <end position="105"/>
    </location>
</feature>
<dbReference type="InterPro" id="IPR020103">
    <property type="entry name" value="PsdUridine_synth_cat_dom_sf"/>
</dbReference>
<keyword evidence="2 4" id="KW-0819">tRNA processing</keyword>
<keyword evidence="10" id="KW-1185">Reference proteome</keyword>
<feature type="domain" description="Pseudouridine synthase I TruA alpha/beta" evidence="8">
    <location>
        <begin position="144"/>
        <end position="245"/>
    </location>
</feature>
<dbReference type="EC" id="5.4.99.12" evidence="4"/>
<dbReference type="RefSeq" id="WP_181338978.1">
    <property type="nucleotide sequence ID" value="NZ_JAAKDE010000004.1"/>
</dbReference>
<gene>
    <name evidence="4 9" type="primary">truA</name>
    <name evidence="9" type="ORF">G5B42_03140</name>
</gene>
<evidence type="ECO:0000256" key="6">
    <source>
        <dbReference type="PIRSR" id="PIRSR001430-2"/>
    </source>
</evidence>
<dbReference type="SUPFAM" id="SSF55120">
    <property type="entry name" value="Pseudouridine synthase"/>
    <property type="match status" value="1"/>
</dbReference>
<proteinExistence type="inferred from homology"/>
<evidence type="ECO:0000256" key="1">
    <source>
        <dbReference type="ARBA" id="ARBA00009375"/>
    </source>
</evidence>
<evidence type="ECO:0000313" key="9">
    <source>
        <dbReference type="EMBL" id="MBA2132538.1"/>
    </source>
</evidence>
<comment type="catalytic activity">
    <reaction evidence="4 7">
        <text>uridine(38/39/40) in tRNA = pseudouridine(38/39/40) in tRNA</text>
        <dbReference type="Rhea" id="RHEA:22376"/>
        <dbReference type="Rhea" id="RHEA-COMP:10085"/>
        <dbReference type="Rhea" id="RHEA-COMP:10087"/>
        <dbReference type="ChEBI" id="CHEBI:65314"/>
        <dbReference type="ChEBI" id="CHEBI:65315"/>
        <dbReference type="EC" id="5.4.99.12"/>
    </reaction>
</comment>
<dbReference type="PANTHER" id="PTHR11142">
    <property type="entry name" value="PSEUDOURIDYLATE SYNTHASE"/>
    <property type="match status" value="1"/>
</dbReference>
<dbReference type="InterPro" id="IPR020097">
    <property type="entry name" value="PsdUridine_synth_TruA_a/b_dom"/>
</dbReference>
<dbReference type="EMBL" id="JAAKDE010000004">
    <property type="protein sequence ID" value="MBA2132538.1"/>
    <property type="molecule type" value="Genomic_DNA"/>
</dbReference>
<dbReference type="GO" id="GO:0003723">
    <property type="term" value="F:RNA binding"/>
    <property type="evidence" value="ECO:0007669"/>
    <property type="project" value="InterPro"/>
</dbReference>
<comment type="caution">
    <text evidence="9">The sequence shown here is derived from an EMBL/GenBank/DDBJ whole genome shotgun (WGS) entry which is preliminary data.</text>
</comment>
<evidence type="ECO:0000313" key="10">
    <source>
        <dbReference type="Proteomes" id="UP000657177"/>
    </source>
</evidence>
<dbReference type="CDD" id="cd02570">
    <property type="entry name" value="PseudoU_synth_EcTruA"/>
    <property type="match status" value="1"/>
</dbReference>
<evidence type="ECO:0000256" key="4">
    <source>
        <dbReference type="HAMAP-Rule" id="MF_00171"/>
    </source>
</evidence>
<dbReference type="NCBIfam" id="TIGR00071">
    <property type="entry name" value="hisT_truA"/>
    <property type="match status" value="1"/>
</dbReference>
<dbReference type="Gene3D" id="3.30.70.580">
    <property type="entry name" value="Pseudouridine synthase I, catalytic domain, N-terminal subdomain"/>
    <property type="match status" value="1"/>
</dbReference>
<organism evidence="9 10">
    <name type="scientific">Capillibacterium thermochitinicola</name>
    <dbReference type="NCBI Taxonomy" id="2699427"/>
    <lineage>
        <taxon>Bacteria</taxon>
        <taxon>Bacillati</taxon>
        <taxon>Bacillota</taxon>
        <taxon>Capillibacterium</taxon>
    </lineage>
</organism>
<dbReference type="AlphaFoldDB" id="A0A8J6HZL9"/>
<sequence length="245" mass="26937">MTTVKLTIAYEGTDFCGFQRQAQGERTVQAELEKALQRLTGEVPKLIAAGRTDAGVHAKGQVVSFTTAARIPVERWPAALNANLPPDLIVWQAEAVPATFHARYSAKTKTYQYIVSRRRWPDPFLRRFSYHYPHPLDVAKLRTAAAALVGEHDFKGFAAAGSAVATTVRRLDRVVVEEEAEELFFTLRGNGFLYKMVRNIVGTLLLIGSGKAEPALVEEILAHGDRRAAGPTAPPHGLTLLSVEY</sequence>
<comment type="subunit">
    <text evidence="4">Homodimer.</text>
</comment>
<evidence type="ECO:0000256" key="3">
    <source>
        <dbReference type="ARBA" id="ARBA00023235"/>
    </source>
</evidence>
<dbReference type="InterPro" id="IPR020095">
    <property type="entry name" value="PsdUridine_synth_TruA_C"/>
</dbReference>
<dbReference type="Proteomes" id="UP000657177">
    <property type="component" value="Unassembled WGS sequence"/>
</dbReference>
<protein>
    <recommendedName>
        <fullName evidence="4">tRNA pseudouridine synthase A</fullName>
        <ecNumber evidence="4">5.4.99.12</ecNumber>
    </recommendedName>
    <alternativeName>
        <fullName evidence="4">tRNA pseudouridine(38-40) synthase</fullName>
    </alternativeName>
    <alternativeName>
        <fullName evidence="4">tRNA pseudouridylate synthase I</fullName>
    </alternativeName>
    <alternativeName>
        <fullName evidence="4">tRNA-uridine isomerase I</fullName>
    </alternativeName>
</protein>
<evidence type="ECO:0000256" key="2">
    <source>
        <dbReference type="ARBA" id="ARBA00022694"/>
    </source>
</evidence>
<dbReference type="GO" id="GO:0031119">
    <property type="term" value="P:tRNA pseudouridine synthesis"/>
    <property type="evidence" value="ECO:0007669"/>
    <property type="project" value="UniProtKB-UniRule"/>
</dbReference>